<feature type="compositionally biased region" description="Low complexity" evidence="1">
    <location>
        <begin position="428"/>
        <end position="444"/>
    </location>
</feature>
<proteinExistence type="predicted"/>
<evidence type="ECO:0000256" key="1">
    <source>
        <dbReference type="SAM" id="MobiDB-lite"/>
    </source>
</evidence>
<feature type="compositionally biased region" description="Low complexity" evidence="1">
    <location>
        <begin position="211"/>
        <end position="227"/>
    </location>
</feature>
<comment type="caution">
    <text evidence="2">The sequence shown here is derived from an EMBL/GenBank/DDBJ whole genome shotgun (WGS) entry which is preliminary data.</text>
</comment>
<dbReference type="EMBL" id="MU071096">
    <property type="protein sequence ID" value="KAF5826272.1"/>
    <property type="molecule type" value="Genomic_DNA"/>
</dbReference>
<gene>
    <name evidence="2" type="ORF">DUNSADRAFT_3815</name>
</gene>
<dbReference type="Proteomes" id="UP000815325">
    <property type="component" value="Unassembled WGS sequence"/>
</dbReference>
<reference evidence="2" key="1">
    <citation type="submission" date="2017-08" db="EMBL/GenBank/DDBJ databases">
        <authorList>
            <person name="Polle J.E."/>
            <person name="Barry K."/>
            <person name="Cushman J."/>
            <person name="Schmutz J."/>
            <person name="Tran D."/>
            <person name="Hathwaick L.T."/>
            <person name="Yim W.C."/>
            <person name="Jenkins J."/>
            <person name="Mckie-Krisberg Z.M."/>
            <person name="Prochnik S."/>
            <person name="Lindquist E."/>
            <person name="Dockter R.B."/>
            <person name="Adam C."/>
            <person name="Molina H."/>
            <person name="Bunkerborg J."/>
            <person name="Jin E."/>
            <person name="Buchheim M."/>
            <person name="Magnuson J."/>
        </authorList>
    </citation>
    <scope>NUCLEOTIDE SEQUENCE</scope>
    <source>
        <strain evidence="2">CCAP 19/18</strain>
    </source>
</reference>
<accession>A0ABQ7FVU8</accession>
<protein>
    <submittedName>
        <fullName evidence="2">Uncharacterized protein</fullName>
    </submittedName>
</protein>
<feature type="region of interest" description="Disordered" evidence="1">
    <location>
        <begin position="300"/>
        <end position="456"/>
    </location>
</feature>
<sequence length="573" mass="62695">MKCHDVFHISLLKLAEFFSAEFPERIQYTPPPVHVQNNQAYFIVDHIVPKRIDLQSEQFQLQLHLQRGKMLAEQQQQQQQQQQPCQHQVLPDWSTPIAAHIGDLLPDGNLQVPDKRGAAKVDLVAEQTPGAAGAVCAARIQHASSEPLDVEEQAAWVREQEARQAMQKQRLQQLQQQQQQSKRRRLAKQQQLQQQQQQEEGGTGVPAAAMQEQRLQRQQQQQQQQQQQEKEGTGVSAALAQQAASECAIHNRPASLRAAPFPVPTTFLLPQTAELTHPAHGSTTSALAEAWRRAQPQQHVDLYPPGTLQPVQPSVPQPPRSSQRTQHDGTALHVHDAVQPAQPSAAHPPRSSQLAQPGGIGLRNPQALHPVQPSVPHPPRNSQHAQPGGAALRTPKVVQSAQPSVPHPPTASQYLQPGGAESRIPRAVHPVQPSVPHPSRSSQHAQPNGREHDPSKIIPSQTLKLVHASAPHPQNVSPQVPLAQTSALNPHKAKSLQPEQPAQPVMHQPPPNTLQRTQPMGVDEGGLRGVDEGGPSGCGCKCTKRLKVCGCVSEDASWPCLAFLVCWCAPHYV</sequence>
<feature type="region of interest" description="Disordered" evidence="1">
    <location>
        <begin position="487"/>
        <end position="508"/>
    </location>
</feature>
<name>A0ABQ7FVU8_DUNSA</name>
<feature type="region of interest" description="Disordered" evidence="1">
    <location>
        <begin position="174"/>
        <end position="237"/>
    </location>
</feature>
<evidence type="ECO:0000313" key="3">
    <source>
        <dbReference type="Proteomes" id="UP000815325"/>
    </source>
</evidence>
<keyword evidence="3" id="KW-1185">Reference proteome</keyword>
<feature type="compositionally biased region" description="Low complexity" evidence="1">
    <location>
        <begin position="188"/>
        <end position="198"/>
    </location>
</feature>
<evidence type="ECO:0000313" key="2">
    <source>
        <dbReference type="EMBL" id="KAF5826272.1"/>
    </source>
</evidence>
<organism evidence="2 3">
    <name type="scientific">Dunaliella salina</name>
    <name type="common">Green alga</name>
    <name type="synonym">Protococcus salinus</name>
    <dbReference type="NCBI Taxonomy" id="3046"/>
    <lineage>
        <taxon>Eukaryota</taxon>
        <taxon>Viridiplantae</taxon>
        <taxon>Chlorophyta</taxon>
        <taxon>core chlorophytes</taxon>
        <taxon>Chlorophyceae</taxon>
        <taxon>CS clade</taxon>
        <taxon>Chlamydomonadales</taxon>
        <taxon>Dunaliellaceae</taxon>
        <taxon>Dunaliella</taxon>
    </lineage>
</organism>